<evidence type="ECO:0000313" key="10">
    <source>
        <dbReference type="EMBL" id="GAQ85330.1"/>
    </source>
</evidence>
<keyword evidence="4" id="KW-0812">Transmembrane</keyword>
<sequence length="683" mass="74868">MDHKQVDAPSQWSFKNFSRTQTFAAAVTLLFFVAGSSMINSSEQSLTGQGWSYLRDQGSRIVQSTGVLSSLVGGNELAATRLAKGSLEKKRQNAESEGGSGRNVQRKMGGAQKPIGNENSQTSKVLIARPGSERPADASMASKATTVVLSREVTKEKGTSESAASSANSDVGEDEDRTEEGLSEEGTNANVGSENKGDQASFVGVSEARAESILDPEGRGQQADMGVVSAVLKNLNGDHSLTLELQEGRIKSVNVVKRDGAASRDEVGAVAPRETDSPEEETFPLKSTARCLRDADGSDICYFGGPVCFDKTQEKMVLIDSERKGQEFASTIIFQEGRWTNGRYPPDSKWPLPVNNKIQGVWKGPEALANATLLDGALWIVRPETDTTDHIWHTGMSFTGLLQAQMRNGSGELPPQDYVLVLNETEYHEFNLGILNITTQSQTKAIFKKDLAQGGSTLLCGQRGGITSYKPFFSVGPLDASELRARAYEHQKVPVVNRANWTRVTVLNRPEKFPRHIENVEDIMSVIEKLGLAGNLIQEVSGQPHMTFRQQVVTMSETGILIASHGAALSNMVWLPENAAVIELFPDRFLETEFRNMAAARNLIYFGVESVNYTHPQKLVDYSLEDIARCQSLHSIDHAHDGTCNPMSKNYPFRVPVEELERAIRSAVEHFFTLEVAMPLQKR</sequence>
<feature type="compositionally biased region" description="Polar residues" evidence="8">
    <location>
        <begin position="160"/>
        <end position="169"/>
    </location>
</feature>
<keyword evidence="11" id="KW-1185">Reference proteome</keyword>
<keyword evidence="6" id="KW-0472">Membrane</keyword>
<dbReference type="EMBL" id="DF237179">
    <property type="protein sequence ID" value="GAQ85330.1"/>
    <property type="molecule type" value="Genomic_DNA"/>
</dbReference>
<accession>A0A1Y1I325</accession>
<keyword evidence="5" id="KW-1133">Transmembrane helix</keyword>
<organism evidence="10 11">
    <name type="scientific">Klebsormidium nitens</name>
    <name type="common">Green alga</name>
    <name type="synonym">Ulothrix nitens</name>
    <dbReference type="NCBI Taxonomy" id="105231"/>
    <lineage>
        <taxon>Eukaryota</taxon>
        <taxon>Viridiplantae</taxon>
        <taxon>Streptophyta</taxon>
        <taxon>Klebsormidiophyceae</taxon>
        <taxon>Klebsormidiales</taxon>
        <taxon>Klebsormidiaceae</taxon>
        <taxon>Klebsormidium</taxon>
    </lineage>
</organism>
<evidence type="ECO:0000259" key="9">
    <source>
        <dbReference type="Pfam" id="PF04577"/>
    </source>
</evidence>
<feature type="compositionally biased region" description="Acidic residues" evidence="8">
    <location>
        <begin position="171"/>
        <end position="183"/>
    </location>
</feature>
<keyword evidence="3" id="KW-0808">Transferase</keyword>
<dbReference type="InterPro" id="IPR007657">
    <property type="entry name" value="Glycosyltransferase_61"/>
</dbReference>
<protein>
    <recommendedName>
        <fullName evidence="9">Glycosyltransferase 61 catalytic domain-containing protein</fullName>
    </recommendedName>
</protein>
<dbReference type="GO" id="GO:0005794">
    <property type="term" value="C:Golgi apparatus"/>
    <property type="evidence" value="ECO:0007669"/>
    <property type="project" value="UniProtKB-ARBA"/>
</dbReference>
<reference evidence="10 11" key="1">
    <citation type="journal article" date="2014" name="Nat. Commun.">
        <title>Klebsormidium flaccidum genome reveals primary factors for plant terrestrial adaptation.</title>
        <authorList>
            <person name="Hori K."/>
            <person name="Maruyama F."/>
            <person name="Fujisawa T."/>
            <person name="Togashi T."/>
            <person name="Yamamoto N."/>
            <person name="Seo M."/>
            <person name="Sato S."/>
            <person name="Yamada T."/>
            <person name="Mori H."/>
            <person name="Tajima N."/>
            <person name="Moriyama T."/>
            <person name="Ikeuchi M."/>
            <person name="Watanabe M."/>
            <person name="Wada H."/>
            <person name="Kobayashi K."/>
            <person name="Saito M."/>
            <person name="Masuda T."/>
            <person name="Sasaki-Sekimoto Y."/>
            <person name="Mashiguchi K."/>
            <person name="Awai K."/>
            <person name="Shimojima M."/>
            <person name="Masuda S."/>
            <person name="Iwai M."/>
            <person name="Nobusawa T."/>
            <person name="Narise T."/>
            <person name="Kondo S."/>
            <person name="Saito H."/>
            <person name="Sato R."/>
            <person name="Murakawa M."/>
            <person name="Ihara Y."/>
            <person name="Oshima-Yamada Y."/>
            <person name="Ohtaka K."/>
            <person name="Satoh M."/>
            <person name="Sonobe K."/>
            <person name="Ishii M."/>
            <person name="Ohtani R."/>
            <person name="Kanamori-Sato M."/>
            <person name="Honoki R."/>
            <person name="Miyazaki D."/>
            <person name="Mochizuki H."/>
            <person name="Umetsu J."/>
            <person name="Higashi K."/>
            <person name="Shibata D."/>
            <person name="Kamiya Y."/>
            <person name="Sato N."/>
            <person name="Nakamura Y."/>
            <person name="Tabata S."/>
            <person name="Ida S."/>
            <person name="Kurokawa K."/>
            <person name="Ohta H."/>
        </authorList>
    </citation>
    <scope>NUCLEOTIDE SEQUENCE [LARGE SCALE GENOMIC DNA]</scope>
    <source>
        <strain evidence="10 11">NIES-2285</strain>
    </source>
</reference>
<evidence type="ECO:0000256" key="7">
    <source>
        <dbReference type="ARBA" id="ARBA00023180"/>
    </source>
</evidence>
<dbReference type="PANTHER" id="PTHR20961:SF38">
    <property type="entry name" value="PROTEIN O-LINKED-MANNOSE BETA-1,4-N-ACETYLGLUCOSAMINYLTRANSFERASE 2"/>
    <property type="match status" value="1"/>
</dbReference>
<dbReference type="OrthoDB" id="529273at2759"/>
<dbReference type="GO" id="GO:0016020">
    <property type="term" value="C:membrane"/>
    <property type="evidence" value="ECO:0007669"/>
    <property type="project" value="UniProtKB-SubCell"/>
</dbReference>
<comment type="subcellular location">
    <subcellularLocation>
        <location evidence="1">Membrane</location>
        <topology evidence="1">Single-pass membrane protein</topology>
    </subcellularLocation>
</comment>
<feature type="domain" description="Glycosyltransferase 61 catalytic" evidence="9">
    <location>
        <begin position="485"/>
        <end position="582"/>
    </location>
</feature>
<dbReference type="AlphaFoldDB" id="A0A1Y1I325"/>
<evidence type="ECO:0000256" key="1">
    <source>
        <dbReference type="ARBA" id="ARBA00004167"/>
    </source>
</evidence>
<evidence type="ECO:0000313" key="11">
    <source>
        <dbReference type="Proteomes" id="UP000054558"/>
    </source>
</evidence>
<evidence type="ECO:0000256" key="6">
    <source>
        <dbReference type="ARBA" id="ARBA00023136"/>
    </source>
</evidence>
<evidence type="ECO:0000256" key="8">
    <source>
        <dbReference type="SAM" id="MobiDB-lite"/>
    </source>
</evidence>
<dbReference type="Pfam" id="PF04577">
    <property type="entry name" value="Glyco_transf_61"/>
    <property type="match status" value="1"/>
</dbReference>
<dbReference type="Proteomes" id="UP000054558">
    <property type="component" value="Unassembled WGS sequence"/>
</dbReference>
<dbReference type="GO" id="GO:0016763">
    <property type="term" value="F:pentosyltransferase activity"/>
    <property type="evidence" value="ECO:0007669"/>
    <property type="project" value="UniProtKB-ARBA"/>
</dbReference>
<proteinExistence type="predicted"/>
<evidence type="ECO:0000256" key="5">
    <source>
        <dbReference type="ARBA" id="ARBA00022989"/>
    </source>
</evidence>
<dbReference type="InterPro" id="IPR049625">
    <property type="entry name" value="Glyco_transf_61_cat"/>
</dbReference>
<dbReference type="PANTHER" id="PTHR20961">
    <property type="entry name" value="GLYCOSYLTRANSFERASE"/>
    <property type="match status" value="1"/>
</dbReference>
<gene>
    <name evidence="10" type="ORF">KFL_002300020</name>
</gene>
<feature type="region of interest" description="Disordered" evidence="8">
    <location>
        <begin position="85"/>
        <end position="199"/>
    </location>
</feature>
<evidence type="ECO:0000256" key="4">
    <source>
        <dbReference type="ARBA" id="ARBA00022692"/>
    </source>
</evidence>
<name>A0A1Y1I325_KLENI</name>
<evidence type="ECO:0000256" key="3">
    <source>
        <dbReference type="ARBA" id="ARBA00022679"/>
    </source>
</evidence>
<keyword evidence="2" id="KW-0328">Glycosyltransferase</keyword>
<keyword evidence="7" id="KW-0325">Glycoprotein</keyword>
<evidence type="ECO:0000256" key="2">
    <source>
        <dbReference type="ARBA" id="ARBA00022676"/>
    </source>
</evidence>
<feature type="region of interest" description="Disordered" evidence="8">
    <location>
        <begin position="261"/>
        <end position="282"/>
    </location>
</feature>